<evidence type="ECO:0000313" key="3">
    <source>
        <dbReference type="Proteomes" id="UP000800096"/>
    </source>
</evidence>
<dbReference type="Proteomes" id="UP000800096">
    <property type="component" value="Unassembled WGS sequence"/>
</dbReference>
<feature type="compositionally biased region" description="Basic and acidic residues" evidence="1">
    <location>
        <begin position="393"/>
        <end position="410"/>
    </location>
</feature>
<feature type="compositionally biased region" description="Basic and acidic residues" evidence="1">
    <location>
        <begin position="435"/>
        <end position="444"/>
    </location>
</feature>
<proteinExistence type="predicted"/>
<accession>A0A6A5QIY6</accession>
<organism evidence="2 3">
    <name type="scientific">Ampelomyces quisqualis</name>
    <name type="common">Powdery mildew agent</name>
    <dbReference type="NCBI Taxonomy" id="50730"/>
    <lineage>
        <taxon>Eukaryota</taxon>
        <taxon>Fungi</taxon>
        <taxon>Dikarya</taxon>
        <taxon>Ascomycota</taxon>
        <taxon>Pezizomycotina</taxon>
        <taxon>Dothideomycetes</taxon>
        <taxon>Pleosporomycetidae</taxon>
        <taxon>Pleosporales</taxon>
        <taxon>Pleosporineae</taxon>
        <taxon>Phaeosphaeriaceae</taxon>
        <taxon>Ampelomyces</taxon>
    </lineage>
</organism>
<protein>
    <submittedName>
        <fullName evidence="2">Uncharacterized protein</fullName>
    </submittedName>
</protein>
<feature type="region of interest" description="Disordered" evidence="1">
    <location>
        <begin position="48"/>
        <end position="69"/>
    </location>
</feature>
<feature type="compositionally biased region" description="Basic residues" evidence="1">
    <location>
        <begin position="201"/>
        <end position="220"/>
    </location>
</feature>
<sequence length="697" mass="74674">MASFQPTLDLCKEHIDHFQREIHPPQDSQHFGWALPTAGEFPEILQGTSREEVSSTDSARVEKQAGLPKEDLAAENARLKATIARLSQFETAGLPKTPVQSKPQSRKRTTSRSADFGSSPAKRARQLKTPISGSASQGPIEALWSPGVTPEERYAALEGSISIKTPNSVAIASSEYTSTPQGYSPSPAAAPETPSTPARKPTVKKARAPKKASAAKKSAKKQSFTEAGAPVSVQKARPVATLYQENFMSLAPSEKIRILLPLIQGLDPQTGKKWAEPGTLGLELMAADQQESADATSTDAALKLVASVPSNGGFDTWFDALKASAAQSAPEQSNSPNMTRFDFTMQSPTSMLPPYEQTSILQPNDINALMGFIEADTECALVEQNSSQNTAEHSSDAQDARNLGSDHESLFGEFSSSDAESTPSDAGAFADESYTDDKSTHGEDETASDEAFIMNATGNDIFTLGGSQSISDDIITFDDAAIASGDMFTLGGAQTTGEDIFNNPFDLNIDQLLPVDSFSFDTEQYTPANSSSFSTEQYTPADASSYNTEQFTPADLSSFGSDQYKIGTPFSMANDQFFIGEDNAFATEAVNTGGSFSMANEQFPTGDSTTFSSNQFTSADSLDFFNIAFSNDLSSASTPFSHEEYFSNGATNSPSTGFEAASMIDEDANFPESVDGAARQREALEKYARRVAEGRRR</sequence>
<name>A0A6A5QIY6_AMPQU</name>
<dbReference type="EMBL" id="ML979136">
    <property type="protein sequence ID" value="KAF1915423.1"/>
    <property type="molecule type" value="Genomic_DNA"/>
</dbReference>
<keyword evidence="3" id="KW-1185">Reference proteome</keyword>
<reference evidence="2" key="1">
    <citation type="journal article" date="2020" name="Stud. Mycol.">
        <title>101 Dothideomycetes genomes: a test case for predicting lifestyles and emergence of pathogens.</title>
        <authorList>
            <person name="Haridas S."/>
            <person name="Albert R."/>
            <person name="Binder M."/>
            <person name="Bloem J."/>
            <person name="Labutti K."/>
            <person name="Salamov A."/>
            <person name="Andreopoulos B."/>
            <person name="Baker S."/>
            <person name="Barry K."/>
            <person name="Bills G."/>
            <person name="Bluhm B."/>
            <person name="Cannon C."/>
            <person name="Castanera R."/>
            <person name="Culley D."/>
            <person name="Daum C."/>
            <person name="Ezra D."/>
            <person name="Gonzalez J."/>
            <person name="Henrissat B."/>
            <person name="Kuo A."/>
            <person name="Liang C."/>
            <person name="Lipzen A."/>
            <person name="Lutzoni F."/>
            <person name="Magnuson J."/>
            <person name="Mondo S."/>
            <person name="Nolan M."/>
            <person name="Ohm R."/>
            <person name="Pangilinan J."/>
            <person name="Park H.-J."/>
            <person name="Ramirez L."/>
            <person name="Alfaro M."/>
            <person name="Sun H."/>
            <person name="Tritt A."/>
            <person name="Yoshinaga Y."/>
            <person name="Zwiers L.-H."/>
            <person name="Turgeon B."/>
            <person name="Goodwin S."/>
            <person name="Spatafora J."/>
            <person name="Crous P."/>
            <person name="Grigoriev I."/>
        </authorList>
    </citation>
    <scope>NUCLEOTIDE SEQUENCE</scope>
    <source>
        <strain evidence="2">HMLAC05119</strain>
    </source>
</reference>
<evidence type="ECO:0000313" key="2">
    <source>
        <dbReference type="EMBL" id="KAF1915423.1"/>
    </source>
</evidence>
<dbReference type="AlphaFoldDB" id="A0A6A5QIY6"/>
<evidence type="ECO:0000256" key="1">
    <source>
        <dbReference type="SAM" id="MobiDB-lite"/>
    </source>
</evidence>
<feature type="compositionally biased region" description="Polar residues" evidence="1">
    <location>
        <begin position="414"/>
        <end position="424"/>
    </location>
</feature>
<feature type="region of interest" description="Disordered" evidence="1">
    <location>
        <begin position="327"/>
        <end position="352"/>
    </location>
</feature>
<feature type="compositionally biased region" description="Low complexity" evidence="1">
    <location>
        <begin position="184"/>
        <end position="198"/>
    </location>
</feature>
<feature type="region of interest" description="Disordered" evidence="1">
    <location>
        <begin position="384"/>
        <end position="446"/>
    </location>
</feature>
<dbReference type="OrthoDB" id="3801582at2759"/>
<feature type="region of interest" description="Disordered" evidence="1">
    <location>
        <begin position="175"/>
        <end position="231"/>
    </location>
</feature>
<gene>
    <name evidence="2" type="ORF">BDU57DRAFT_577110</name>
</gene>
<feature type="compositionally biased region" description="Basic and acidic residues" evidence="1">
    <location>
        <begin position="49"/>
        <end position="69"/>
    </location>
</feature>
<feature type="region of interest" description="Disordered" evidence="1">
    <location>
        <begin position="92"/>
        <end position="144"/>
    </location>
</feature>